<dbReference type="PANTHER" id="PTHR10293">
    <property type="entry name" value="GLUTAREDOXIN FAMILY MEMBER"/>
    <property type="match status" value="1"/>
</dbReference>
<keyword evidence="9" id="KW-1185">Reference proteome</keyword>
<dbReference type="CDD" id="cd03028">
    <property type="entry name" value="GRX_PICOT_like"/>
    <property type="match status" value="1"/>
</dbReference>
<dbReference type="GO" id="GO:0006879">
    <property type="term" value="P:intracellular iron ion homeostasis"/>
    <property type="evidence" value="ECO:0007669"/>
    <property type="project" value="TreeGrafter"/>
</dbReference>
<keyword evidence="2" id="KW-0479">Metal-binding</keyword>
<evidence type="ECO:0000259" key="7">
    <source>
        <dbReference type="PROSITE" id="PS51352"/>
    </source>
</evidence>
<dbReference type="GO" id="GO:0005829">
    <property type="term" value="C:cytosol"/>
    <property type="evidence" value="ECO:0007669"/>
    <property type="project" value="TreeGrafter"/>
</dbReference>
<dbReference type="EMBL" id="CP119904">
    <property type="protein sequence ID" value="WFD24160.1"/>
    <property type="molecule type" value="Genomic_DNA"/>
</dbReference>
<comment type="function">
    <text evidence="5">Monothiol glutaredoxin involved in the biogenesis of iron-sulfur clusters. Binds one iron-sulfur cluster per dimer. The iron-sulfur cluster is bound between subunits, and is complexed by a bound glutathione and a cysteine residue from each subunit.</text>
</comment>
<dbReference type="PANTHER" id="PTHR10293:SF73">
    <property type="entry name" value="GLUTAREDOXIN-3"/>
    <property type="match status" value="1"/>
</dbReference>
<evidence type="ECO:0000313" key="9">
    <source>
        <dbReference type="Proteomes" id="UP001214415"/>
    </source>
</evidence>
<dbReference type="CDD" id="cd02984">
    <property type="entry name" value="TRX_PICOT"/>
    <property type="match status" value="1"/>
</dbReference>
<dbReference type="AlphaFoldDB" id="A0AAF0J4L9"/>
<proteinExistence type="inferred from homology"/>
<dbReference type="Pfam" id="PF00085">
    <property type="entry name" value="Thioredoxin"/>
    <property type="match status" value="1"/>
</dbReference>
<keyword evidence="4" id="KW-0411">Iron-sulfur</keyword>
<evidence type="ECO:0000256" key="6">
    <source>
        <dbReference type="SAM" id="MobiDB-lite"/>
    </source>
</evidence>
<name>A0AAF0J4L9_9BASI</name>
<organism evidence="8 9">
    <name type="scientific">Malassezia equina</name>
    <dbReference type="NCBI Taxonomy" id="1381935"/>
    <lineage>
        <taxon>Eukaryota</taxon>
        <taxon>Fungi</taxon>
        <taxon>Dikarya</taxon>
        <taxon>Basidiomycota</taxon>
        <taxon>Ustilaginomycotina</taxon>
        <taxon>Malasseziomycetes</taxon>
        <taxon>Malasseziales</taxon>
        <taxon>Malasseziaceae</taxon>
        <taxon>Malassezia</taxon>
    </lineage>
</organism>
<dbReference type="Proteomes" id="UP001214415">
    <property type="component" value="Chromosome 5"/>
</dbReference>
<dbReference type="GO" id="GO:0005634">
    <property type="term" value="C:nucleus"/>
    <property type="evidence" value="ECO:0007669"/>
    <property type="project" value="TreeGrafter"/>
</dbReference>
<dbReference type="Gene3D" id="3.40.30.10">
    <property type="entry name" value="Glutaredoxin"/>
    <property type="match status" value="2"/>
</dbReference>
<dbReference type="GO" id="GO:0051537">
    <property type="term" value="F:2 iron, 2 sulfur cluster binding"/>
    <property type="evidence" value="ECO:0007669"/>
    <property type="project" value="TreeGrafter"/>
</dbReference>
<dbReference type="Pfam" id="PF00462">
    <property type="entry name" value="Glutaredoxin"/>
    <property type="match status" value="1"/>
</dbReference>
<dbReference type="FunFam" id="3.40.30.10:FF:000092">
    <property type="entry name" value="Monothiol glutaredoxin"/>
    <property type="match status" value="1"/>
</dbReference>
<evidence type="ECO:0000256" key="4">
    <source>
        <dbReference type="ARBA" id="ARBA00023014"/>
    </source>
</evidence>
<reference evidence="8" key="1">
    <citation type="submission" date="2023-03" db="EMBL/GenBank/DDBJ databases">
        <title>Mating type loci evolution in Malassezia.</title>
        <authorList>
            <person name="Coelho M.A."/>
        </authorList>
    </citation>
    <scope>NUCLEOTIDE SEQUENCE</scope>
    <source>
        <strain evidence="8">CBS 12830</strain>
    </source>
</reference>
<keyword evidence="3" id="KW-0408">Iron</keyword>
<sequence length="279" mass="29961">MSVPTGPQAGAPSNLVTITSPDMFTGLMQQDLNRVTVLNFWAPWAQPCEPMIAAIAQMAPKYPHVLFMSIEAEEQPDVSESFDVEAVPTVVLLRGHTLLAKLTGGHVQAVEQALHTHAGTQASAGLAQSRAAPQAAPATYVPAAGAAGAAPQGDSPMDDPSQPHALAPHLQGQQESPADTERRCSELMARSKIMLFMKGQPNMPRCGFSQKTVALLREQHVDFDYYDILSDENVRQTLKVLNDWPTFPQIIVNGELIGGLDILKEMIASGEFQALVASS</sequence>
<dbReference type="PROSITE" id="PS51352">
    <property type="entry name" value="THIOREDOXIN_2"/>
    <property type="match status" value="1"/>
</dbReference>
<dbReference type="InterPro" id="IPR036249">
    <property type="entry name" value="Thioredoxin-like_sf"/>
</dbReference>
<dbReference type="InterPro" id="IPR013766">
    <property type="entry name" value="Thioredoxin_domain"/>
</dbReference>
<evidence type="ECO:0000256" key="1">
    <source>
        <dbReference type="ARBA" id="ARBA00009630"/>
    </source>
</evidence>
<evidence type="ECO:0000256" key="2">
    <source>
        <dbReference type="ARBA" id="ARBA00022723"/>
    </source>
</evidence>
<dbReference type="SUPFAM" id="SSF52833">
    <property type="entry name" value="Thioredoxin-like"/>
    <property type="match status" value="2"/>
</dbReference>
<accession>A0AAF0J4L9</accession>
<evidence type="ECO:0000256" key="5">
    <source>
        <dbReference type="ARBA" id="ARBA00055846"/>
    </source>
</evidence>
<feature type="region of interest" description="Disordered" evidence="6">
    <location>
        <begin position="145"/>
        <end position="182"/>
    </location>
</feature>
<feature type="domain" description="Thioredoxin" evidence="7">
    <location>
        <begin position="7"/>
        <end position="138"/>
    </location>
</feature>
<dbReference type="InterPro" id="IPR033658">
    <property type="entry name" value="GRX_PICOT-like"/>
</dbReference>
<dbReference type="GO" id="GO:0015036">
    <property type="term" value="F:disulfide oxidoreductase activity"/>
    <property type="evidence" value="ECO:0007669"/>
    <property type="project" value="UniProtKB-ARBA"/>
</dbReference>
<dbReference type="GO" id="GO:0046872">
    <property type="term" value="F:metal ion binding"/>
    <property type="evidence" value="ECO:0007669"/>
    <property type="project" value="UniProtKB-KW"/>
</dbReference>
<dbReference type="InterPro" id="IPR002109">
    <property type="entry name" value="Glutaredoxin"/>
</dbReference>
<dbReference type="InterPro" id="IPR004480">
    <property type="entry name" value="Monothiol_GRX-rel"/>
</dbReference>
<protein>
    <submittedName>
        <fullName evidence="8">Glutaredoxin</fullName>
    </submittedName>
</protein>
<gene>
    <name evidence="8" type="primary">GRX3</name>
    <name evidence="8" type="ORF">MEQU1_002857</name>
</gene>
<evidence type="ECO:0000313" key="8">
    <source>
        <dbReference type="EMBL" id="WFD24160.1"/>
    </source>
</evidence>
<dbReference type="PROSITE" id="PS51354">
    <property type="entry name" value="GLUTAREDOXIN_2"/>
    <property type="match status" value="1"/>
</dbReference>
<dbReference type="FunFam" id="3.40.30.10:FF:000012">
    <property type="entry name" value="Monothiol glutaredoxin"/>
    <property type="match status" value="1"/>
</dbReference>
<comment type="similarity">
    <text evidence="1">Belongs to the glutaredoxin family. Monothiol subfamily.</text>
</comment>
<evidence type="ECO:0000256" key="3">
    <source>
        <dbReference type="ARBA" id="ARBA00023004"/>
    </source>
</evidence>